<evidence type="ECO:0000313" key="1">
    <source>
        <dbReference type="EMBL" id="KAJ5175759.1"/>
    </source>
</evidence>
<dbReference type="RefSeq" id="XP_056547367.1">
    <property type="nucleotide sequence ID" value="XM_056683761.1"/>
</dbReference>
<reference evidence="1" key="2">
    <citation type="journal article" date="2023" name="IMA Fungus">
        <title>Comparative genomic study of the Penicillium genus elucidates a diverse pangenome and 15 lateral gene transfer events.</title>
        <authorList>
            <person name="Petersen C."/>
            <person name="Sorensen T."/>
            <person name="Nielsen M.R."/>
            <person name="Sondergaard T.E."/>
            <person name="Sorensen J.L."/>
            <person name="Fitzpatrick D.A."/>
            <person name="Frisvad J.C."/>
            <person name="Nielsen K.L."/>
        </authorList>
    </citation>
    <scope>NUCLEOTIDE SEQUENCE</scope>
    <source>
        <strain evidence="1">IBT 26290</strain>
    </source>
</reference>
<dbReference type="OrthoDB" id="2013972at2759"/>
<dbReference type="Proteomes" id="UP001149163">
    <property type="component" value="Unassembled WGS sequence"/>
</dbReference>
<name>A0A9W9LU32_9EURO</name>
<keyword evidence="2" id="KW-1185">Reference proteome</keyword>
<dbReference type="AlphaFoldDB" id="A0A9W9LU32"/>
<evidence type="ECO:0000313" key="2">
    <source>
        <dbReference type="Proteomes" id="UP001149163"/>
    </source>
</evidence>
<gene>
    <name evidence="1" type="ORF">N7482_001636</name>
</gene>
<dbReference type="EMBL" id="JAPQKN010000001">
    <property type="protein sequence ID" value="KAJ5175759.1"/>
    <property type="molecule type" value="Genomic_DNA"/>
</dbReference>
<dbReference type="GeneID" id="81422937"/>
<proteinExistence type="predicted"/>
<accession>A0A9W9LU32</accession>
<sequence length="86" mass="9491">MAELDRPTGSTVIEVDADVSSSSDFGSIRTELTSLSESIYNYVYENGRTYHAYRSGTYVLPNDEREQGRTADDDLPIAVLPSRAVV</sequence>
<protein>
    <submittedName>
        <fullName evidence="1">Uncharacterized protein</fullName>
    </submittedName>
</protein>
<organism evidence="1 2">
    <name type="scientific">Penicillium canariense</name>
    <dbReference type="NCBI Taxonomy" id="189055"/>
    <lineage>
        <taxon>Eukaryota</taxon>
        <taxon>Fungi</taxon>
        <taxon>Dikarya</taxon>
        <taxon>Ascomycota</taxon>
        <taxon>Pezizomycotina</taxon>
        <taxon>Eurotiomycetes</taxon>
        <taxon>Eurotiomycetidae</taxon>
        <taxon>Eurotiales</taxon>
        <taxon>Aspergillaceae</taxon>
        <taxon>Penicillium</taxon>
    </lineage>
</organism>
<reference evidence="1" key="1">
    <citation type="submission" date="2022-11" db="EMBL/GenBank/DDBJ databases">
        <authorList>
            <person name="Petersen C."/>
        </authorList>
    </citation>
    <scope>NUCLEOTIDE SEQUENCE</scope>
    <source>
        <strain evidence="1">IBT 26290</strain>
    </source>
</reference>
<comment type="caution">
    <text evidence="1">The sequence shown here is derived from an EMBL/GenBank/DDBJ whole genome shotgun (WGS) entry which is preliminary data.</text>
</comment>